<protein>
    <submittedName>
        <fullName evidence="1">Uncharacterized protein</fullName>
    </submittedName>
</protein>
<accession>A0A8X6X3Q3</accession>
<dbReference type="Proteomes" id="UP000886998">
    <property type="component" value="Unassembled WGS sequence"/>
</dbReference>
<comment type="caution">
    <text evidence="1">The sequence shown here is derived from an EMBL/GenBank/DDBJ whole genome shotgun (WGS) entry which is preliminary data.</text>
</comment>
<dbReference type="EMBL" id="BMAV01005408">
    <property type="protein sequence ID" value="GFY46447.1"/>
    <property type="molecule type" value="Genomic_DNA"/>
</dbReference>
<organism evidence="1 2">
    <name type="scientific">Trichonephila inaurata madagascariensis</name>
    <dbReference type="NCBI Taxonomy" id="2747483"/>
    <lineage>
        <taxon>Eukaryota</taxon>
        <taxon>Metazoa</taxon>
        <taxon>Ecdysozoa</taxon>
        <taxon>Arthropoda</taxon>
        <taxon>Chelicerata</taxon>
        <taxon>Arachnida</taxon>
        <taxon>Araneae</taxon>
        <taxon>Araneomorphae</taxon>
        <taxon>Entelegynae</taxon>
        <taxon>Araneoidea</taxon>
        <taxon>Nephilidae</taxon>
        <taxon>Trichonephila</taxon>
        <taxon>Trichonephila inaurata</taxon>
    </lineage>
</organism>
<keyword evidence="2" id="KW-1185">Reference proteome</keyword>
<evidence type="ECO:0000313" key="2">
    <source>
        <dbReference type="Proteomes" id="UP000886998"/>
    </source>
</evidence>
<reference evidence="1" key="1">
    <citation type="submission" date="2020-08" db="EMBL/GenBank/DDBJ databases">
        <title>Multicomponent nature underlies the extraordinary mechanical properties of spider dragline silk.</title>
        <authorList>
            <person name="Kono N."/>
            <person name="Nakamura H."/>
            <person name="Mori M."/>
            <person name="Yoshida Y."/>
            <person name="Ohtoshi R."/>
            <person name="Malay A.D."/>
            <person name="Moran D.A.P."/>
            <person name="Tomita M."/>
            <person name="Numata K."/>
            <person name="Arakawa K."/>
        </authorList>
    </citation>
    <scope>NUCLEOTIDE SEQUENCE</scope>
</reference>
<dbReference type="OrthoDB" id="6434749at2759"/>
<dbReference type="AlphaFoldDB" id="A0A8X6X3Q3"/>
<gene>
    <name evidence="1" type="ORF">TNIN_133181</name>
</gene>
<evidence type="ECO:0000313" key="1">
    <source>
        <dbReference type="EMBL" id="GFY46447.1"/>
    </source>
</evidence>
<name>A0A8X6X3Q3_9ARAC</name>
<sequence>MVTRTLEPEQMEDMADRIMKVPLLTSMPSVNSIDPIVASASHSFGDIRIASGEGESTPYDHILKEYPTLTRPSGTLRDVSHSTVHHIRTLGSSVFCRTRCLDPE</sequence>
<proteinExistence type="predicted"/>